<reference evidence="12 13" key="1">
    <citation type="submission" date="2015-07" db="EMBL/GenBank/DDBJ databases">
        <title>Complete genome sequence of Mycobacterium goodii X7B, a facultative thermophilic biodesulfurizing bacterium.</title>
        <authorList>
            <person name="Yu B."/>
            <person name="Li F."/>
            <person name="Xu P."/>
        </authorList>
    </citation>
    <scope>NUCLEOTIDE SEQUENCE [LARGE SCALE GENOMIC DNA]</scope>
    <source>
        <strain evidence="12 13">X7B</strain>
    </source>
</reference>
<dbReference type="Pfam" id="PF00999">
    <property type="entry name" value="Na_H_Exchanger"/>
    <property type="match status" value="1"/>
</dbReference>
<dbReference type="NCBIfam" id="TIGR00831">
    <property type="entry name" value="a_cpa1"/>
    <property type="match status" value="1"/>
</dbReference>
<dbReference type="GO" id="GO:0051453">
    <property type="term" value="P:regulation of intracellular pH"/>
    <property type="evidence" value="ECO:0007669"/>
    <property type="project" value="TreeGrafter"/>
</dbReference>
<accession>A0A0K0X0A7</accession>
<dbReference type="GO" id="GO:0098719">
    <property type="term" value="P:sodium ion import across plasma membrane"/>
    <property type="evidence" value="ECO:0007669"/>
    <property type="project" value="TreeGrafter"/>
</dbReference>
<feature type="transmembrane region" description="Helical" evidence="10">
    <location>
        <begin position="180"/>
        <end position="201"/>
    </location>
</feature>
<evidence type="ECO:0000256" key="8">
    <source>
        <dbReference type="ARBA" id="ARBA00023136"/>
    </source>
</evidence>
<evidence type="ECO:0000256" key="1">
    <source>
        <dbReference type="ARBA" id="ARBA00004651"/>
    </source>
</evidence>
<evidence type="ECO:0000259" key="11">
    <source>
        <dbReference type="Pfam" id="PF00999"/>
    </source>
</evidence>
<evidence type="ECO:0000256" key="6">
    <source>
        <dbReference type="ARBA" id="ARBA00023053"/>
    </source>
</evidence>
<dbReference type="InterPro" id="IPR006153">
    <property type="entry name" value="Cation/H_exchanger_TM"/>
</dbReference>
<dbReference type="InterPro" id="IPR004705">
    <property type="entry name" value="Cation/H_exchanger_CPA1_bac"/>
</dbReference>
<evidence type="ECO:0000256" key="10">
    <source>
        <dbReference type="RuleBase" id="RU366002"/>
    </source>
</evidence>
<evidence type="ECO:0000313" key="13">
    <source>
        <dbReference type="Proteomes" id="UP000062255"/>
    </source>
</evidence>
<comment type="caution">
    <text evidence="10">Lacks conserved residue(s) required for the propagation of feature annotation.</text>
</comment>
<keyword evidence="8 10" id="KW-0472">Membrane</keyword>
<feature type="transmembrane region" description="Helical" evidence="10">
    <location>
        <begin position="81"/>
        <end position="101"/>
    </location>
</feature>
<dbReference type="PANTHER" id="PTHR10110:SF86">
    <property type="entry name" value="SODIUM_HYDROGEN EXCHANGER 7"/>
    <property type="match status" value="1"/>
</dbReference>
<keyword evidence="4 10" id="KW-0812">Transmembrane</keyword>
<name>A0A0K0X0A7_MYCGD</name>
<feature type="domain" description="Cation/H+ exchanger transmembrane" evidence="11">
    <location>
        <begin position="10"/>
        <end position="398"/>
    </location>
</feature>
<keyword evidence="7 10" id="KW-0406">Ion transport</keyword>
<sequence>MGASLLAALVAAVLVAAVARRFDVSAPLVLVVAGLAGSALPGFHDVQLDPNLVLFVILPPLLWSAGLESSYVALRRNIRSIGLLAVGLPLVTTFIVGIVAYHTVPELTLAAALTLGAIVAPPDAVSATAVGRRLGLPRRTMTLLGGESLLNDATALTAYKVALAAAIGAATSWGTALGTFALAAAGGLVVGLALGMVVHYVRTRLDDPLVESAIGLVAPFSIYLVAEEIHGSGVIAVVVAALLLGQRETQASYATRLQDKAVWKALQFVLESFAFLLIGLQLPAVVRELSGISAATLAISSAAVLTAVIGVRIVWVYGCTYLGRLFAKNHEPPPSHAQVFILSWAGMRGVVSLAAAFGVPLTTLSGQDFPGRAQLGFLTFVVVVGTLLLHGLTLPWFIRVLGAQGDEAQSDAIATAAAQDKAARAAAERLDQLLAEQHAGADVSDRAADVLRAWNTRRRNAAWERLGRDEEDIGESPTSAFRRLRLEMLAAERKTFIAERDAGRIDDEVLRTVLHGLDLEEATLNRD</sequence>
<feature type="transmembrane region" description="Helical" evidence="10">
    <location>
        <begin position="221"/>
        <end position="244"/>
    </location>
</feature>
<feature type="transmembrane region" description="Helical" evidence="10">
    <location>
        <begin position="377"/>
        <end position="398"/>
    </location>
</feature>
<evidence type="ECO:0000256" key="5">
    <source>
        <dbReference type="ARBA" id="ARBA00022989"/>
    </source>
</evidence>
<dbReference type="PANTHER" id="PTHR10110">
    <property type="entry name" value="SODIUM/HYDROGEN EXCHANGER"/>
    <property type="match status" value="1"/>
</dbReference>
<dbReference type="GO" id="GO:0015385">
    <property type="term" value="F:sodium:proton antiporter activity"/>
    <property type="evidence" value="ECO:0007669"/>
    <property type="project" value="InterPro"/>
</dbReference>
<dbReference type="GO" id="GO:0005886">
    <property type="term" value="C:plasma membrane"/>
    <property type="evidence" value="ECO:0007669"/>
    <property type="project" value="UniProtKB-SubCell"/>
</dbReference>
<dbReference type="RefSeq" id="WP_049743186.1">
    <property type="nucleotide sequence ID" value="NZ_CP012150.1"/>
</dbReference>
<dbReference type="STRING" id="134601.AFA91_01590"/>
<evidence type="ECO:0000256" key="4">
    <source>
        <dbReference type="ARBA" id="ARBA00022692"/>
    </source>
</evidence>
<feature type="transmembrane region" description="Helical" evidence="10">
    <location>
        <begin position="339"/>
        <end position="357"/>
    </location>
</feature>
<dbReference type="Gene3D" id="6.10.140.1330">
    <property type="match status" value="1"/>
</dbReference>
<proteinExistence type="inferred from homology"/>
<dbReference type="InterPro" id="IPR018422">
    <property type="entry name" value="Cation/H_exchanger_CPA1"/>
</dbReference>
<dbReference type="OrthoDB" id="57886at2"/>
<comment type="function">
    <text evidence="10">Na(+)/H(+) antiporter that extrudes sodium in exchange for external protons.</text>
</comment>
<dbReference type="KEGG" id="mgo:AFA91_01590"/>
<comment type="subcellular location">
    <subcellularLocation>
        <location evidence="1 10">Cell membrane</location>
        <topology evidence="1 10">Multi-pass membrane protein</topology>
    </subcellularLocation>
</comment>
<protein>
    <submittedName>
        <fullName evidence="12">Sodium:proton exchanger</fullName>
    </submittedName>
</protein>
<gene>
    <name evidence="12" type="ORF">AFA91_01590</name>
</gene>
<evidence type="ECO:0000256" key="2">
    <source>
        <dbReference type="ARBA" id="ARBA00022448"/>
    </source>
</evidence>
<keyword evidence="10" id="KW-0050">Antiport</keyword>
<keyword evidence="3 10" id="KW-1003">Cell membrane</keyword>
<keyword evidence="6 10" id="KW-0915">Sodium</keyword>
<comment type="similarity">
    <text evidence="10">Belongs to the monovalent cation:proton antiporter 1 (CPA1) transporter (TC 2.A.36) family.</text>
</comment>
<keyword evidence="9 10" id="KW-0739">Sodium transport</keyword>
<keyword evidence="2 10" id="KW-0813">Transport</keyword>
<evidence type="ECO:0000313" key="12">
    <source>
        <dbReference type="EMBL" id="AKS30782.1"/>
    </source>
</evidence>
<feature type="transmembrane region" description="Helical" evidence="10">
    <location>
        <begin position="292"/>
        <end position="318"/>
    </location>
</feature>
<evidence type="ECO:0000256" key="7">
    <source>
        <dbReference type="ARBA" id="ARBA00023065"/>
    </source>
</evidence>
<evidence type="ECO:0000256" key="3">
    <source>
        <dbReference type="ARBA" id="ARBA00022475"/>
    </source>
</evidence>
<evidence type="ECO:0000256" key="9">
    <source>
        <dbReference type="ARBA" id="ARBA00023201"/>
    </source>
</evidence>
<feature type="transmembrane region" description="Helical" evidence="10">
    <location>
        <begin position="107"/>
        <end position="131"/>
    </location>
</feature>
<dbReference type="GO" id="GO:0015386">
    <property type="term" value="F:potassium:proton antiporter activity"/>
    <property type="evidence" value="ECO:0007669"/>
    <property type="project" value="TreeGrafter"/>
</dbReference>
<dbReference type="EMBL" id="CP012150">
    <property type="protein sequence ID" value="AKS30782.1"/>
    <property type="molecule type" value="Genomic_DNA"/>
</dbReference>
<feature type="transmembrane region" description="Helical" evidence="10">
    <location>
        <begin position="265"/>
        <end position="286"/>
    </location>
</feature>
<feature type="transmembrane region" description="Helical" evidence="10">
    <location>
        <begin position="52"/>
        <end position="74"/>
    </location>
</feature>
<keyword evidence="5 10" id="KW-1133">Transmembrane helix</keyword>
<dbReference type="Proteomes" id="UP000062255">
    <property type="component" value="Chromosome"/>
</dbReference>
<organism evidence="12 13">
    <name type="scientific">Mycolicibacterium goodii</name>
    <name type="common">Mycobacterium goodii</name>
    <dbReference type="NCBI Taxonomy" id="134601"/>
    <lineage>
        <taxon>Bacteria</taxon>
        <taxon>Bacillati</taxon>
        <taxon>Actinomycetota</taxon>
        <taxon>Actinomycetes</taxon>
        <taxon>Mycobacteriales</taxon>
        <taxon>Mycobacteriaceae</taxon>
        <taxon>Mycolicibacterium</taxon>
    </lineage>
</organism>
<dbReference type="AlphaFoldDB" id="A0A0K0X0A7"/>
<dbReference type="PATRIC" id="fig|134601.6.peg.332"/>